<comment type="caution">
    <text evidence="1">The sequence shown here is derived from an EMBL/GenBank/DDBJ whole genome shotgun (WGS) entry which is preliminary data.</text>
</comment>
<reference evidence="1 2" key="1">
    <citation type="submission" date="2016-10" db="EMBL/GenBank/DDBJ databases">
        <title>The Draft Genome Sequence of Actinokineospora bangkokensis 44EHWT reveals the biosynthetic pathway of antifungal compounds Thailandins with unusual extender unit butylmalonyl-CoA.</title>
        <authorList>
            <person name="Greule A."/>
            <person name="Intra B."/>
            <person name="Flemming S."/>
            <person name="Rommel M.G."/>
            <person name="Panbangred W."/>
            <person name="Bechthold A."/>
        </authorList>
    </citation>
    <scope>NUCLEOTIDE SEQUENCE [LARGE SCALE GENOMIC DNA]</scope>
    <source>
        <strain evidence="1 2">44EHW</strain>
    </source>
</reference>
<accession>A0A1Q9LU28</accession>
<gene>
    <name evidence="1" type="ORF">BJP25_06645</name>
</gene>
<name>A0A1Q9LU28_9PSEU</name>
<dbReference type="STRING" id="1193682.BJP25_06645"/>
<organism evidence="1 2">
    <name type="scientific">Actinokineospora bangkokensis</name>
    <dbReference type="NCBI Taxonomy" id="1193682"/>
    <lineage>
        <taxon>Bacteria</taxon>
        <taxon>Bacillati</taxon>
        <taxon>Actinomycetota</taxon>
        <taxon>Actinomycetes</taxon>
        <taxon>Pseudonocardiales</taxon>
        <taxon>Pseudonocardiaceae</taxon>
        <taxon>Actinokineospora</taxon>
    </lineage>
</organism>
<sequence>MDRLFGGVPKGFAGQLERAENVAAWAPVRGGGHLVATSLGLWVPHEGQARRIGWHLVSKATWAGDHLQVVEADEVDTAGEAVVLVDRAPVRFDVDEPRKLPQAVHRRVTTSIRSRHREELPGGGAWFVQRKLPGRDGTVLQVRPDPGTDLALVRDIAAHVAERMAAGGQAQ</sequence>
<dbReference type="AlphaFoldDB" id="A0A1Q9LU28"/>
<dbReference type="EMBL" id="MKQR01000002">
    <property type="protein sequence ID" value="OLR95511.1"/>
    <property type="molecule type" value="Genomic_DNA"/>
</dbReference>
<evidence type="ECO:0000313" key="2">
    <source>
        <dbReference type="Proteomes" id="UP000186040"/>
    </source>
</evidence>
<evidence type="ECO:0000313" key="1">
    <source>
        <dbReference type="EMBL" id="OLR95511.1"/>
    </source>
</evidence>
<protein>
    <submittedName>
        <fullName evidence="1">Uncharacterized protein</fullName>
    </submittedName>
</protein>
<keyword evidence="2" id="KW-1185">Reference proteome</keyword>
<proteinExistence type="predicted"/>
<dbReference type="Proteomes" id="UP000186040">
    <property type="component" value="Unassembled WGS sequence"/>
</dbReference>